<proteinExistence type="predicted"/>
<dbReference type="Proteomes" id="UP000033423">
    <property type="component" value="Unassembled WGS sequence"/>
</dbReference>
<keyword evidence="1" id="KW-1133">Transmembrane helix</keyword>
<gene>
    <name evidence="2" type="ORF">MBAV_006226</name>
</gene>
<comment type="caution">
    <text evidence="2">The sequence shown here is derived from an EMBL/GenBank/DDBJ whole genome shotgun (WGS) entry which is preliminary data.</text>
</comment>
<accession>A0A0F3GI10</accession>
<organism evidence="2 3">
    <name type="scientific">Candidatus Magnetobacterium bavaricum</name>
    <dbReference type="NCBI Taxonomy" id="29290"/>
    <lineage>
        <taxon>Bacteria</taxon>
        <taxon>Pseudomonadati</taxon>
        <taxon>Nitrospirota</taxon>
        <taxon>Thermodesulfovibrionia</taxon>
        <taxon>Thermodesulfovibrionales</taxon>
        <taxon>Candidatus Magnetobacteriaceae</taxon>
        <taxon>Candidatus Magnetobacterium</taxon>
    </lineage>
</organism>
<dbReference type="EMBL" id="LACI01002637">
    <property type="protein sequence ID" value="KJU81580.1"/>
    <property type="molecule type" value="Genomic_DNA"/>
</dbReference>
<sequence length="131" mass="15035">MTGGCQMSMNWRALLILICLLHYFHQAIPLTMFRLYITGHLLPLLKFLLMRGLSIWATMWAMPMCTASLNPPSTLPGRFVPESPAHMVIRLCGPPDRPPLMQQVTTVRYKKVWFGQTHVLQTMVTKRLLIT</sequence>
<evidence type="ECO:0000313" key="3">
    <source>
        <dbReference type="Proteomes" id="UP000033423"/>
    </source>
</evidence>
<reference evidence="2 3" key="1">
    <citation type="submission" date="2015-02" db="EMBL/GenBank/DDBJ databases">
        <title>Single-cell genomics of uncultivated deep-branching MTB reveals a conserved set of magnetosome genes.</title>
        <authorList>
            <person name="Kolinko S."/>
            <person name="Richter M."/>
            <person name="Glockner F.O."/>
            <person name="Brachmann A."/>
            <person name="Schuler D."/>
        </authorList>
    </citation>
    <scope>NUCLEOTIDE SEQUENCE [LARGE SCALE GENOMIC DNA]</scope>
    <source>
        <strain evidence="2">TM-1</strain>
    </source>
</reference>
<protein>
    <submittedName>
        <fullName evidence="2">Membrane protein</fullName>
    </submittedName>
</protein>
<keyword evidence="1" id="KW-0812">Transmembrane</keyword>
<evidence type="ECO:0000313" key="2">
    <source>
        <dbReference type="EMBL" id="KJU81580.1"/>
    </source>
</evidence>
<feature type="transmembrane region" description="Helical" evidence="1">
    <location>
        <begin position="42"/>
        <end position="62"/>
    </location>
</feature>
<keyword evidence="3" id="KW-1185">Reference proteome</keyword>
<name>A0A0F3GI10_9BACT</name>
<dbReference type="AlphaFoldDB" id="A0A0F3GI10"/>
<evidence type="ECO:0000256" key="1">
    <source>
        <dbReference type="SAM" id="Phobius"/>
    </source>
</evidence>
<keyword evidence="1" id="KW-0472">Membrane</keyword>